<protein>
    <submittedName>
        <fullName evidence="2">Uncharacterized protein</fullName>
    </submittedName>
</protein>
<proteinExistence type="predicted"/>
<gene>
    <name evidence="2" type="ORF">CEURO_LOCUS10446</name>
</gene>
<dbReference type="Proteomes" id="UP001152484">
    <property type="component" value="Unassembled WGS sequence"/>
</dbReference>
<dbReference type="EMBL" id="CAMAPE010000019">
    <property type="protein sequence ID" value="CAH9088340.1"/>
    <property type="molecule type" value="Genomic_DNA"/>
</dbReference>
<sequence>MEVGAAELDGEYGDQGDGSGSLVDVVIGAMQVVGNGYRGRGGGAAEVVVAFSGEVEVAETVDKGCVLDYWTYTTCNIHNILFIGFNCMLYAILYLGPPKKIVIL</sequence>
<dbReference type="AlphaFoldDB" id="A0A9P1E8X8"/>
<keyword evidence="1" id="KW-0472">Membrane</keyword>
<keyword evidence="1" id="KW-1133">Transmembrane helix</keyword>
<comment type="caution">
    <text evidence="2">The sequence shown here is derived from an EMBL/GenBank/DDBJ whole genome shotgun (WGS) entry which is preliminary data.</text>
</comment>
<accession>A0A9P1E8X8</accession>
<evidence type="ECO:0000256" key="1">
    <source>
        <dbReference type="SAM" id="Phobius"/>
    </source>
</evidence>
<name>A0A9P1E8X8_CUSEU</name>
<dbReference type="OrthoDB" id="1289465at2759"/>
<reference evidence="2" key="1">
    <citation type="submission" date="2022-07" db="EMBL/GenBank/DDBJ databases">
        <authorList>
            <person name="Macas J."/>
            <person name="Novak P."/>
            <person name="Neumann P."/>
        </authorList>
    </citation>
    <scope>NUCLEOTIDE SEQUENCE</scope>
</reference>
<organism evidence="2 3">
    <name type="scientific">Cuscuta europaea</name>
    <name type="common">European dodder</name>
    <dbReference type="NCBI Taxonomy" id="41803"/>
    <lineage>
        <taxon>Eukaryota</taxon>
        <taxon>Viridiplantae</taxon>
        <taxon>Streptophyta</taxon>
        <taxon>Embryophyta</taxon>
        <taxon>Tracheophyta</taxon>
        <taxon>Spermatophyta</taxon>
        <taxon>Magnoliopsida</taxon>
        <taxon>eudicotyledons</taxon>
        <taxon>Gunneridae</taxon>
        <taxon>Pentapetalae</taxon>
        <taxon>asterids</taxon>
        <taxon>lamiids</taxon>
        <taxon>Solanales</taxon>
        <taxon>Convolvulaceae</taxon>
        <taxon>Cuscuteae</taxon>
        <taxon>Cuscuta</taxon>
        <taxon>Cuscuta subgen. Cuscuta</taxon>
    </lineage>
</organism>
<keyword evidence="1" id="KW-0812">Transmembrane</keyword>
<keyword evidence="3" id="KW-1185">Reference proteome</keyword>
<evidence type="ECO:0000313" key="3">
    <source>
        <dbReference type="Proteomes" id="UP001152484"/>
    </source>
</evidence>
<feature type="transmembrane region" description="Helical" evidence="1">
    <location>
        <begin position="77"/>
        <end position="96"/>
    </location>
</feature>
<evidence type="ECO:0000313" key="2">
    <source>
        <dbReference type="EMBL" id="CAH9088340.1"/>
    </source>
</evidence>